<evidence type="ECO:0000313" key="2">
    <source>
        <dbReference type="Proteomes" id="UP000836387"/>
    </source>
</evidence>
<reference evidence="1" key="2">
    <citation type="submission" date="2021-10" db="EMBL/GenBank/DDBJ databases">
        <authorList>
            <person name="Piombo E."/>
        </authorList>
    </citation>
    <scope>NUCLEOTIDE SEQUENCE</scope>
</reference>
<name>A0ACA9UFZ2_BIOOC</name>
<dbReference type="EMBL" id="CADEHS020000480">
    <property type="protein sequence ID" value="CAG9952291.1"/>
    <property type="molecule type" value="Genomic_DNA"/>
</dbReference>
<proteinExistence type="predicted"/>
<sequence length="123" mass="14257">MAIPDSTTREPMRLEYSSKFLFPDKVALLSNKKDLAYFPVFTFDLHIPHFFETINLNMLFKAFILYTLSVAVAASPVLQERDDVTWYRPDPAVFVCKNLNAWDECAKAYSYCSIALNYPQEAW</sequence>
<comment type="caution">
    <text evidence="1">The sequence shown here is derived from an EMBL/GenBank/DDBJ whole genome shotgun (WGS) entry which is preliminary data.</text>
</comment>
<dbReference type="Proteomes" id="UP000836387">
    <property type="component" value="Unassembled WGS sequence"/>
</dbReference>
<gene>
    <name evidence="1" type="ORF">CRV2_00016266</name>
</gene>
<reference evidence="1" key="1">
    <citation type="submission" date="2020-04" db="EMBL/GenBank/DDBJ databases">
        <authorList>
            <person name="Broberg M."/>
        </authorList>
    </citation>
    <scope>NUCLEOTIDE SEQUENCE</scope>
</reference>
<evidence type="ECO:0000313" key="1">
    <source>
        <dbReference type="EMBL" id="CAG9952291.1"/>
    </source>
</evidence>
<keyword evidence="2" id="KW-1185">Reference proteome</keyword>
<organism evidence="1 2">
    <name type="scientific">Clonostachys rosea f. rosea IK726</name>
    <dbReference type="NCBI Taxonomy" id="1349383"/>
    <lineage>
        <taxon>Eukaryota</taxon>
        <taxon>Fungi</taxon>
        <taxon>Dikarya</taxon>
        <taxon>Ascomycota</taxon>
        <taxon>Pezizomycotina</taxon>
        <taxon>Sordariomycetes</taxon>
        <taxon>Hypocreomycetidae</taxon>
        <taxon>Hypocreales</taxon>
        <taxon>Bionectriaceae</taxon>
        <taxon>Clonostachys</taxon>
    </lineage>
</organism>
<accession>A0ACA9UFZ2</accession>
<protein>
    <submittedName>
        <fullName evidence="1">Uncharacterized protein</fullName>
    </submittedName>
</protein>